<keyword evidence="3" id="KW-1185">Reference proteome</keyword>
<keyword evidence="1" id="KW-1133">Transmembrane helix</keyword>
<evidence type="ECO:0000256" key="1">
    <source>
        <dbReference type="SAM" id="Phobius"/>
    </source>
</evidence>
<evidence type="ECO:0000313" key="2">
    <source>
        <dbReference type="EMBL" id="SJZ57799.1"/>
    </source>
</evidence>
<keyword evidence="1" id="KW-0472">Membrane</keyword>
<dbReference type="EMBL" id="FUWV01000005">
    <property type="protein sequence ID" value="SJZ57799.1"/>
    <property type="molecule type" value="Genomic_DNA"/>
</dbReference>
<organism evidence="2 3">
    <name type="scientific">Garciella nitratireducens DSM 15102</name>
    <dbReference type="NCBI Taxonomy" id="1121911"/>
    <lineage>
        <taxon>Bacteria</taxon>
        <taxon>Bacillati</taxon>
        <taxon>Bacillota</taxon>
        <taxon>Clostridia</taxon>
        <taxon>Eubacteriales</taxon>
        <taxon>Eubacteriaceae</taxon>
        <taxon>Garciella</taxon>
    </lineage>
</organism>
<reference evidence="2 3" key="1">
    <citation type="submission" date="2017-02" db="EMBL/GenBank/DDBJ databases">
        <authorList>
            <person name="Peterson S.W."/>
        </authorList>
    </citation>
    <scope>NUCLEOTIDE SEQUENCE [LARGE SCALE GENOMIC DNA]</scope>
    <source>
        <strain evidence="2 3">DSM 15102</strain>
    </source>
</reference>
<dbReference type="Proteomes" id="UP000196365">
    <property type="component" value="Unassembled WGS sequence"/>
</dbReference>
<proteinExistence type="predicted"/>
<gene>
    <name evidence="2" type="ORF">SAMN02745973_01067</name>
</gene>
<protein>
    <submittedName>
        <fullName evidence="2">Uncharacterized protein</fullName>
    </submittedName>
</protein>
<keyword evidence="1" id="KW-0812">Transmembrane</keyword>
<feature type="transmembrane region" description="Helical" evidence="1">
    <location>
        <begin position="6"/>
        <end position="24"/>
    </location>
</feature>
<dbReference type="AlphaFoldDB" id="A0A1T4LSU2"/>
<name>A0A1T4LSU2_9FIRM</name>
<evidence type="ECO:0000313" key="3">
    <source>
        <dbReference type="Proteomes" id="UP000196365"/>
    </source>
</evidence>
<sequence length="268" mass="31381">MKKKSISIIISILIFIIFLNFSYLRSLSIMPLYSLYHKQNSIMKQKNFTIHIPGGSITKEKDWYPFVMTFHDKTISSSIGEEINLTILYNFGAFEKGRSLFYKKDSDYFNAFYGAYVIESKDNNRKYGFNEKGELIEKEIMKISSHDIETLVLKSIGCRNAKVTFHPISPPRKANYLSYKNWLIVDSTIISKSPLHHVKNFYPAYIQYGKPPKNYKGKDFLPTHLYGRMYCRYFEEYDVTILLYILGPNSEMVDKTDHEILSKTVIKK</sequence>
<accession>A0A1T4LSU2</accession>